<gene>
    <name evidence="2" type="ORF">Goarm_020195</name>
</gene>
<dbReference type="Proteomes" id="UP000593575">
    <property type="component" value="Unassembled WGS sequence"/>
</dbReference>
<organism evidence="2 3">
    <name type="scientific">Gossypium armourianum</name>
    <dbReference type="NCBI Taxonomy" id="34283"/>
    <lineage>
        <taxon>Eukaryota</taxon>
        <taxon>Viridiplantae</taxon>
        <taxon>Streptophyta</taxon>
        <taxon>Embryophyta</taxon>
        <taxon>Tracheophyta</taxon>
        <taxon>Spermatophyta</taxon>
        <taxon>Magnoliopsida</taxon>
        <taxon>eudicotyledons</taxon>
        <taxon>Gunneridae</taxon>
        <taxon>Pentapetalae</taxon>
        <taxon>rosids</taxon>
        <taxon>malvids</taxon>
        <taxon>Malvales</taxon>
        <taxon>Malvaceae</taxon>
        <taxon>Malvoideae</taxon>
        <taxon>Gossypium</taxon>
    </lineage>
</organism>
<proteinExistence type="predicted"/>
<keyword evidence="3" id="KW-1185">Reference proteome</keyword>
<comment type="caution">
    <text evidence="2">The sequence shown here is derived from an EMBL/GenBank/DDBJ whole genome shotgun (WGS) entry which is preliminary data.</text>
</comment>
<feature type="region of interest" description="Disordered" evidence="1">
    <location>
        <begin position="89"/>
        <end position="109"/>
    </location>
</feature>
<sequence length="109" mass="12188">AEDQILQCHICNLLAPPSLLIEPYLREANFWHMTLVGRRCKLDPKLLSALVVTGSVHFVDWGGVCGELLDSVPKMIYGGRIEMNHRGHLNAGQVTNTRPSKMATETHRL</sequence>
<evidence type="ECO:0000256" key="1">
    <source>
        <dbReference type="SAM" id="MobiDB-lite"/>
    </source>
</evidence>
<dbReference type="EMBL" id="JABFAE010000002">
    <property type="protein sequence ID" value="MBA0823465.1"/>
    <property type="molecule type" value="Genomic_DNA"/>
</dbReference>
<feature type="non-terminal residue" evidence="2">
    <location>
        <position position="109"/>
    </location>
</feature>
<protein>
    <submittedName>
        <fullName evidence="2">Uncharacterized protein</fullName>
    </submittedName>
</protein>
<reference evidence="2 3" key="1">
    <citation type="journal article" date="2019" name="Genome Biol. Evol.">
        <title>Insights into the evolution of the New World diploid cottons (Gossypium, subgenus Houzingenia) based on genome sequencing.</title>
        <authorList>
            <person name="Grover C.E."/>
            <person name="Arick M.A. 2nd"/>
            <person name="Thrash A."/>
            <person name="Conover J.L."/>
            <person name="Sanders W.S."/>
            <person name="Peterson D.G."/>
            <person name="Frelichowski J.E."/>
            <person name="Scheffler J.A."/>
            <person name="Scheffler B.E."/>
            <person name="Wendel J.F."/>
        </authorList>
    </citation>
    <scope>NUCLEOTIDE SEQUENCE [LARGE SCALE GENOMIC DNA]</scope>
    <source>
        <strain evidence="2">6</strain>
        <tissue evidence="2">Leaf</tissue>
    </source>
</reference>
<dbReference type="AlphaFoldDB" id="A0A7J9IQK7"/>
<name>A0A7J9IQK7_9ROSI</name>
<accession>A0A7J9IQK7</accession>
<evidence type="ECO:0000313" key="3">
    <source>
        <dbReference type="Proteomes" id="UP000593575"/>
    </source>
</evidence>
<evidence type="ECO:0000313" key="2">
    <source>
        <dbReference type="EMBL" id="MBA0823465.1"/>
    </source>
</evidence>